<gene>
    <name evidence="2" type="ORF">M421DRAFT_421654</name>
</gene>
<proteinExistence type="predicted"/>
<accession>A0A6A5RJ21</accession>
<dbReference type="Proteomes" id="UP000800082">
    <property type="component" value="Unassembled WGS sequence"/>
</dbReference>
<evidence type="ECO:0000313" key="2">
    <source>
        <dbReference type="EMBL" id="KAF1927812.1"/>
    </source>
</evidence>
<feature type="coiled-coil region" evidence="1">
    <location>
        <begin position="210"/>
        <end position="237"/>
    </location>
</feature>
<dbReference type="EMBL" id="ML978971">
    <property type="protein sequence ID" value="KAF1927812.1"/>
    <property type="molecule type" value="Genomic_DNA"/>
</dbReference>
<sequence length="275" mass="31230">MSRWTVYVGNPGESAPLNSTSAPSSWTVCTGDPAKNEPAEPEIPDVISHLPEHGHLLCNPCRSVVPYKTLYHHLRDYHKIRTLVCKAIVSRYDALPVLQTDADVVPLPSKSCALDFLAPPERGYFCPQCDWTTCSWDMILQHFWKTRCSRGGRTRNDLSCFLQRWPTTRQNLGGSWRIEDATDTNRGRLGSSRDRSALDEPATAALLQMEAEEEARLSQQDRELMSLSNELEHDEKTNWLRGCGWPRWFAQKPLYLIIATSRLPLSTNRAVYLST</sequence>
<keyword evidence="1" id="KW-0175">Coiled coil</keyword>
<protein>
    <submittedName>
        <fullName evidence="2">Uncharacterized protein</fullName>
    </submittedName>
</protein>
<dbReference type="OrthoDB" id="3782416at2759"/>
<dbReference type="AlphaFoldDB" id="A0A6A5RJ21"/>
<keyword evidence="3" id="KW-1185">Reference proteome</keyword>
<dbReference type="GeneID" id="54350570"/>
<dbReference type="RefSeq" id="XP_033448064.1">
    <property type="nucleotide sequence ID" value="XM_033592902.1"/>
</dbReference>
<reference evidence="2" key="1">
    <citation type="journal article" date="2020" name="Stud. Mycol.">
        <title>101 Dothideomycetes genomes: a test case for predicting lifestyles and emergence of pathogens.</title>
        <authorList>
            <person name="Haridas S."/>
            <person name="Albert R."/>
            <person name="Binder M."/>
            <person name="Bloem J."/>
            <person name="Labutti K."/>
            <person name="Salamov A."/>
            <person name="Andreopoulos B."/>
            <person name="Baker S."/>
            <person name="Barry K."/>
            <person name="Bills G."/>
            <person name="Bluhm B."/>
            <person name="Cannon C."/>
            <person name="Castanera R."/>
            <person name="Culley D."/>
            <person name="Daum C."/>
            <person name="Ezra D."/>
            <person name="Gonzalez J."/>
            <person name="Henrissat B."/>
            <person name="Kuo A."/>
            <person name="Liang C."/>
            <person name="Lipzen A."/>
            <person name="Lutzoni F."/>
            <person name="Magnuson J."/>
            <person name="Mondo S."/>
            <person name="Nolan M."/>
            <person name="Ohm R."/>
            <person name="Pangilinan J."/>
            <person name="Park H.-J."/>
            <person name="Ramirez L."/>
            <person name="Alfaro M."/>
            <person name="Sun H."/>
            <person name="Tritt A."/>
            <person name="Yoshinaga Y."/>
            <person name="Zwiers L.-H."/>
            <person name="Turgeon B."/>
            <person name="Goodwin S."/>
            <person name="Spatafora J."/>
            <person name="Crous P."/>
            <person name="Grigoriev I."/>
        </authorList>
    </citation>
    <scope>NUCLEOTIDE SEQUENCE</scope>
    <source>
        <strain evidence="2">CBS 183.55</strain>
    </source>
</reference>
<name>A0A6A5RJ21_9PLEO</name>
<dbReference type="InterPro" id="IPR022698">
    <property type="entry name" value="OrsD"/>
</dbReference>
<evidence type="ECO:0000313" key="3">
    <source>
        <dbReference type="Proteomes" id="UP000800082"/>
    </source>
</evidence>
<evidence type="ECO:0000256" key="1">
    <source>
        <dbReference type="SAM" id="Coils"/>
    </source>
</evidence>
<dbReference type="Pfam" id="PF12013">
    <property type="entry name" value="OrsD"/>
    <property type="match status" value="1"/>
</dbReference>
<organism evidence="2 3">
    <name type="scientific">Didymella exigua CBS 183.55</name>
    <dbReference type="NCBI Taxonomy" id="1150837"/>
    <lineage>
        <taxon>Eukaryota</taxon>
        <taxon>Fungi</taxon>
        <taxon>Dikarya</taxon>
        <taxon>Ascomycota</taxon>
        <taxon>Pezizomycotina</taxon>
        <taxon>Dothideomycetes</taxon>
        <taxon>Pleosporomycetidae</taxon>
        <taxon>Pleosporales</taxon>
        <taxon>Pleosporineae</taxon>
        <taxon>Didymellaceae</taxon>
        <taxon>Didymella</taxon>
    </lineage>
</organism>